<feature type="active site" evidence="19">
    <location>
        <position position="142"/>
    </location>
</feature>
<name>A0A370KFI9_9HYPH</name>
<evidence type="ECO:0000259" key="23">
    <source>
        <dbReference type="PROSITE" id="PS50113"/>
    </source>
</evidence>
<reference evidence="26 27" key="1">
    <citation type="submission" date="2017-03" db="EMBL/GenBank/DDBJ databases">
        <title>Genome analysis of Rhizobial strains effectives or ineffectives for nitrogen fixation isolated from bean seeds.</title>
        <authorList>
            <person name="Peralta H."/>
            <person name="Aguilar-Vera A."/>
            <person name="Mora Y."/>
            <person name="Vargas-Lagunas C."/>
            <person name="Girard L."/>
            <person name="Mora J."/>
        </authorList>
    </citation>
    <scope>NUCLEOTIDE SEQUENCE [LARGE SCALE GENOMIC DNA]</scope>
    <source>
        <strain evidence="26 27">CCGM3</strain>
    </source>
</reference>
<dbReference type="InterPro" id="IPR013655">
    <property type="entry name" value="PAS_fold_3"/>
</dbReference>
<dbReference type="InterPro" id="IPR035909">
    <property type="entry name" value="CheB_C"/>
</dbReference>
<dbReference type="PRINTS" id="PR00996">
    <property type="entry name" value="CHERMTFRASE"/>
</dbReference>
<feature type="domain" description="CheR-type methyltransferase" evidence="25">
    <location>
        <begin position="203"/>
        <end position="457"/>
    </location>
</feature>
<keyword evidence="7" id="KW-0597">Phosphoprotein</keyword>
<evidence type="ECO:0000256" key="2">
    <source>
        <dbReference type="ARBA" id="ARBA00001541"/>
    </source>
</evidence>
<dbReference type="InterPro" id="IPR000780">
    <property type="entry name" value="CheR_MeTrfase"/>
</dbReference>
<feature type="coiled-coil region" evidence="20">
    <location>
        <begin position="661"/>
        <end position="730"/>
    </location>
</feature>
<evidence type="ECO:0000256" key="13">
    <source>
        <dbReference type="ARBA" id="ARBA00022691"/>
    </source>
</evidence>
<keyword evidence="15" id="KW-0418">Kinase</keyword>
<comment type="catalytic activity">
    <reaction evidence="1">
        <text>ATP + protein L-histidine = ADP + protein N-phospho-L-histidine.</text>
        <dbReference type="EC" id="2.7.13.3"/>
    </reaction>
</comment>
<evidence type="ECO:0000256" key="18">
    <source>
        <dbReference type="ARBA" id="ARBA00023170"/>
    </source>
</evidence>
<dbReference type="SUPFAM" id="SSF55785">
    <property type="entry name" value="PYP-like sensor domain (PAS domain)"/>
    <property type="match status" value="3"/>
</dbReference>
<evidence type="ECO:0000313" key="27">
    <source>
        <dbReference type="Proteomes" id="UP000254939"/>
    </source>
</evidence>
<dbReference type="Pfam" id="PF03705">
    <property type="entry name" value="CheR_N"/>
    <property type="match status" value="1"/>
</dbReference>
<feature type="compositionally biased region" description="Basic and acidic residues" evidence="21">
    <location>
        <begin position="1301"/>
        <end position="1314"/>
    </location>
</feature>
<feature type="domain" description="PAC" evidence="23">
    <location>
        <begin position="1047"/>
        <end position="1100"/>
    </location>
</feature>
<evidence type="ECO:0000256" key="17">
    <source>
        <dbReference type="ARBA" id="ARBA00022991"/>
    </source>
</evidence>
<feature type="domain" description="CheB-type methylesterase" evidence="24">
    <location>
        <begin position="20"/>
        <end position="200"/>
    </location>
</feature>
<keyword evidence="12 26" id="KW-0808">Transferase</keyword>
<dbReference type="SMART" id="SM00911">
    <property type="entry name" value="HWE_HK"/>
    <property type="match status" value="1"/>
</dbReference>
<dbReference type="PANTHER" id="PTHR24422:SF27">
    <property type="entry name" value="PROTEIN-GLUTAMATE O-METHYLTRANSFERASE"/>
    <property type="match status" value="1"/>
</dbReference>
<dbReference type="Pfam" id="PF01739">
    <property type="entry name" value="CheR"/>
    <property type="match status" value="1"/>
</dbReference>
<dbReference type="FunFam" id="3.30.450.20:FF:000099">
    <property type="entry name" value="Sensory box sensor histidine kinase"/>
    <property type="match status" value="1"/>
</dbReference>
<dbReference type="RefSeq" id="WP_114715552.1">
    <property type="nucleotide sequence ID" value="NZ_KZ857269.1"/>
</dbReference>
<protein>
    <recommendedName>
        <fullName evidence="5">Blue-light-activated histidine kinase</fullName>
        <ecNumber evidence="4">2.1.1.80</ecNumber>
        <ecNumber evidence="3">2.7.13.3</ecNumber>
    </recommendedName>
</protein>
<keyword evidence="10" id="KW-0285">Flavoprotein</keyword>
<evidence type="ECO:0000259" key="24">
    <source>
        <dbReference type="PROSITE" id="PS50122"/>
    </source>
</evidence>
<evidence type="ECO:0000256" key="7">
    <source>
        <dbReference type="ARBA" id="ARBA00022553"/>
    </source>
</evidence>
<keyword evidence="11" id="KW-0288">FMN</keyword>
<dbReference type="CDD" id="cd00130">
    <property type="entry name" value="PAS"/>
    <property type="match status" value="2"/>
</dbReference>
<dbReference type="GO" id="GO:0000156">
    <property type="term" value="F:phosphorelay response regulator activity"/>
    <property type="evidence" value="ECO:0007669"/>
    <property type="project" value="InterPro"/>
</dbReference>
<dbReference type="InterPro" id="IPR035965">
    <property type="entry name" value="PAS-like_dom_sf"/>
</dbReference>
<evidence type="ECO:0000256" key="1">
    <source>
        <dbReference type="ARBA" id="ARBA00000085"/>
    </source>
</evidence>
<gene>
    <name evidence="26" type="ORF">B5K06_29905</name>
</gene>
<evidence type="ECO:0000313" key="26">
    <source>
        <dbReference type="EMBL" id="RDJ03220.1"/>
    </source>
</evidence>
<dbReference type="InterPro" id="IPR011102">
    <property type="entry name" value="Sig_transdc_His_kinase_HWE"/>
</dbReference>
<dbReference type="GO" id="GO:0008983">
    <property type="term" value="F:protein-glutamate O-methyltransferase activity"/>
    <property type="evidence" value="ECO:0007669"/>
    <property type="project" value="UniProtKB-EC"/>
</dbReference>
<dbReference type="InterPro" id="IPR000014">
    <property type="entry name" value="PAS"/>
</dbReference>
<evidence type="ECO:0000256" key="19">
    <source>
        <dbReference type="PROSITE-ProRule" id="PRU00050"/>
    </source>
</evidence>
<feature type="domain" description="PAS" evidence="22">
    <location>
        <begin position="844"/>
        <end position="919"/>
    </location>
</feature>
<dbReference type="SMART" id="SM00086">
    <property type="entry name" value="PAC"/>
    <property type="match status" value="2"/>
</dbReference>
<dbReference type="EMBL" id="NAAC01000043">
    <property type="protein sequence ID" value="RDJ03220.1"/>
    <property type="molecule type" value="Genomic_DNA"/>
</dbReference>
<dbReference type="Gene3D" id="3.40.50.150">
    <property type="entry name" value="Vaccinia Virus protein VP39"/>
    <property type="match status" value="1"/>
</dbReference>
<evidence type="ECO:0000259" key="25">
    <source>
        <dbReference type="PROSITE" id="PS50123"/>
    </source>
</evidence>
<dbReference type="GO" id="GO:0006935">
    <property type="term" value="P:chemotaxis"/>
    <property type="evidence" value="ECO:0007669"/>
    <property type="project" value="UniProtKB-UniRule"/>
</dbReference>
<dbReference type="OrthoDB" id="9816309at2"/>
<dbReference type="Gene3D" id="3.40.50.180">
    <property type="entry name" value="Methylesterase CheB, C-terminal domain"/>
    <property type="match status" value="1"/>
</dbReference>
<dbReference type="SUPFAM" id="SSF52738">
    <property type="entry name" value="Methylesterase CheB, C-terminal domain"/>
    <property type="match status" value="1"/>
</dbReference>
<sequence length="1314" mass="145541">MADDSDFKTKITHKFVPVCAIGASAGGISALQTFFRLVPPDLGLAFVVIVHLAPDEPSALSEILSMCTRMPVGEIDHAPRLKANCVFVIPPDKELVIDGDSVSARPFSERRGRRAPIDMFFRSVAAARGDGVAIVLSGAGSDGALGVTAIKEAGGVIMVQEPAEAGFNAMPQNAIATGAADFVAPIARLVEHLAEVAHSKEAVRSLDMDEGANDLRRIVALLRTRTGHDFSAYKRATVMRRVIRRMQVCGTDTLADYTDYLLTTPEEAQDLFSDLLISVTMFFRDEQAFEALSRQAIKPLFDAVDSEGEESIRVWVVGCATGEEAYSIAILLHEEMARRRVKVPLQIFATDLDEGALAMAREGRYPRTIEADVSQERLSRFFIDDGSHYRVRTEVRESVLFAKHSVLKEPPFMRLDLITCRNLLIYLERALQAQVCSIFQYSLRPGRYLFLGSAETVDVAADLFAPVDRQARIYSSRPHSGHLPPILSQFGAPELANDRSASLLPERATLPAALHLGALEQSAPASALVDDGQNILHLSPTAGRFILHSAGPVSKSLTAVVRPELRLELGIALTRALEKGEPSVTLPTVVVFEHGKRRIAIQVTPINNEAQKAPQALVFFLDGGVVWGNDELDAISDTRSDEVRRVYAELKASQEALMVSRSGHEALVQELRAANEELQSMNEEYRSTAEELETSKEELQSINEELHTVNAELKSKLESISAAHSDLQNLSAATEIGTLFLDPELRIKMFTAPVAELFNITKHDIGRAITDFTHQLDYDNIETDARKVLAHLIPIERSVGSRRGNHYSMRLRPYRTVEDRIDGTVVTFVDTTDRTRAEIALWISEDRLRQFGEASQDILWIRDAETFQWSYLTPAFEVIYGLDREAALRGNNMVGWLELIVPEDREVAAENLKRVRNGEWVTFEYRIQRPSDGGIRWLRNTDFPIKDDTGRVVHIGGIGHDITEIKKVEEALAAAEVRQRALLEGIPQLVWRGVDGGQWTSASPQWTAFTGQTEEDSRGTGWLEQLHPDDREIAQNAWLEALESGGFDVECRIRQAGTDNYRWFHTRATPVRDATGGVIEWLGTSTDVDDLRGMQARQEVLVAELQHRTRNLLGVVRSMADKTGRASSSLENFRNRFRDRLEALARVQGLLSKLSDHDRVSFDAVVETELSAMGGSGDRVTLEGPRGVRLRSSTVQTLAMAIHELATNAIKYGALGQRNGKLCVTWALEEVGPDGRPWLHIDWLERGVSMPPAGPAPLGTGQGRELIEHALPYQLGAETRFNLGTDGVRCTISLPVSSTRPPKETNDEWTRSDD</sequence>
<evidence type="ECO:0000256" key="20">
    <source>
        <dbReference type="SAM" id="Coils"/>
    </source>
</evidence>
<accession>A0A370KFI9</accession>
<dbReference type="PANTHER" id="PTHR24422">
    <property type="entry name" value="CHEMOTAXIS PROTEIN METHYLTRANSFERASE"/>
    <property type="match status" value="1"/>
</dbReference>
<dbReference type="InterPro" id="IPR001610">
    <property type="entry name" value="PAC"/>
</dbReference>
<keyword evidence="6" id="KW-0600">Photoreceptor protein</keyword>
<dbReference type="SUPFAM" id="SSF53335">
    <property type="entry name" value="S-adenosyl-L-methionine-dependent methyltransferases"/>
    <property type="match status" value="1"/>
</dbReference>
<evidence type="ECO:0000256" key="14">
    <source>
        <dbReference type="ARBA" id="ARBA00022741"/>
    </source>
</evidence>
<comment type="catalytic activity">
    <reaction evidence="2">
        <text>L-glutamyl-[protein] + S-adenosyl-L-methionine = [protein]-L-glutamate 5-O-methyl ester + S-adenosyl-L-homocysteine</text>
        <dbReference type="Rhea" id="RHEA:24452"/>
        <dbReference type="Rhea" id="RHEA-COMP:10208"/>
        <dbReference type="Rhea" id="RHEA-COMP:10311"/>
        <dbReference type="ChEBI" id="CHEBI:29973"/>
        <dbReference type="ChEBI" id="CHEBI:57856"/>
        <dbReference type="ChEBI" id="CHEBI:59789"/>
        <dbReference type="ChEBI" id="CHEBI:82795"/>
        <dbReference type="EC" id="2.1.1.80"/>
    </reaction>
</comment>
<evidence type="ECO:0000256" key="8">
    <source>
        <dbReference type="ARBA" id="ARBA00022603"/>
    </source>
</evidence>
<evidence type="ECO:0000259" key="22">
    <source>
        <dbReference type="PROSITE" id="PS50112"/>
    </source>
</evidence>
<dbReference type="PROSITE" id="PS50113">
    <property type="entry name" value="PAC"/>
    <property type="match status" value="2"/>
</dbReference>
<evidence type="ECO:0000256" key="21">
    <source>
        <dbReference type="SAM" id="MobiDB-lite"/>
    </source>
</evidence>
<keyword evidence="13" id="KW-0949">S-adenosyl-L-methionine</keyword>
<keyword evidence="8 26" id="KW-0489">Methyltransferase</keyword>
<evidence type="ECO:0000256" key="11">
    <source>
        <dbReference type="ARBA" id="ARBA00022643"/>
    </source>
</evidence>
<dbReference type="CDD" id="cd16434">
    <property type="entry name" value="CheB-CheR_fusion"/>
    <property type="match status" value="1"/>
</dbReference>
<keyword evidence="19" id="KW-0145">Chemotaxis</keyword>
<dbReference type="InterPro" id="IPR050903">
    <property type="entry name" value="Bact_Chemotaxis_MeTrfase"/>
</dbReference>
<dbReference type="Pfam" id="PF07536">
    <property type="entry name" value="HWE_HK"/>
    <property type="match status" value="1"/>
</dbReference>
<dbReference type="InterPro" id="IPR000700">
    <property type="entry name" value="PAS-assoc_C"/>
</dbReference>
<feature type="domain" description="PAC" evidence="23">
    <location>
        <begin position="921"/>
        <end position="974"/>
    </location>
</feature>
<dbReference type="GO" id="GO:0004673">
    <property type="term" value="F:protein histidine kinase activity"/>
    <property type="evidence" value="ECO:0007669"/>
    <property type="project" value="UniProtKB-EC"/>
</dbReference>
<feature type="domain" description="PAS" evidence="22">
    <location>
        <begin position="975"/>
        <end position="1045"/>
    </location>
</feature>
<dbReference type="InterPro" id="IPR036890">
    <property type="entry name" value="HATPase_C_sf"/>
</dbReference>
<dbReference type="GO" id="GO:0009881">
    <property type="term" value="F:photoreceptor activity"/>
    <property type="evidence" value="ECO:0007669"/>
    <property type="project" value="UniProtKB-KW"/>
</dbReference>
<dbReference type="SMART" id="SM00138">
    <property type="entry name" value="MeTrc"/>
    <property type="match status" value="1"/>
</dbReference>
<dbReference type="InterPro" id="IPR036804">
    <property type="entry name" value="CheR_N_sf"/>
</dbReference>
<feature type="active site" evidence="19">
    <location>
        <position position="24"/>
    </location>
</feature>
<comment type="caution">
    <text evidence="26">The sequence shown here is derived from an EMBL/GenBank/DDBJ whole genome shotgun (WGS) entry which is preliminary data.</text>
</comment>
<dbReference type="InterPro" id="IPR022641">
    <property type="entry name" value="CheR_N"/>
</dbReference>
<dbReference type="GO" id="GO:0032259">
    <property type="term" value="P:methylation"/>
    <property type="evidence" value="ECO:0007669"/>
    <property type="project" value="UniProtKB-KW"/>
</dbReference>
<dbReference type="PROSITE" id="PS50112">
    <property type="entry name" value="PAS"/>
    <property type="match status" value="2"/>
</dbReference>
<proteinExistence type="predicted"/>
<evidence type="ECO:0000256" key="9">
    <source>
        <dbReference type="ARBA" id="ARBA00022606"/>
    </source>
</evidence>
<dbReference type="GO" id="GO:0005737">
    <property type="term" value="C:cytoplasm"/>
    <property type="evidence" value="ECO:0007669"/>
    <property type="project" value="InterPro"/>
</dbReference>
<dbReference type="InterPro" id="IPR022642">
    <property type="entry name" value="CheR_C"/>
</dbReference>
<dbReference type="SMART" id="SM00091">
    <property type="entry name" value="PAS"/>
    <property type="match status" value="4"/>
</dbReference>
<dbReference type="InterPro" id="IPR029063">
    <property type="entry name" value="SAM-dependent_MTases_sf"/>
</dbReference>
<dbReference type="Gene3D" id="3.30.565.10">
    <property type="entry name" value="Histidine kinase-like ATPase, C-terminal domain"/>
    <property type="match status" value="1"/>
</dbReference>
<feature type="region of interest" description="Disordered" evidence="21">
    <location>
        <begin position="1294"/>
        <end position="1314"/>
    </location>
</feature>
<evidence type="ECO:0000256" key="4">
    <source>
        <dbReference type="ARBA" id="ARBA00012534"/>
    </source>
</evidence>
<evidence type="ECO:0000256" key="16">
    <source>
        <dbReference type="ARBA" id="ARBA00022840"/>
    </source>
</evidence>
<organism evidence="26 27">
    <name type="scientific">Rhizobium grahamii</name>
    <dbReference type="NCBI Taxonomy" id="1120045"/>
    <lineage>
        <taxon>Bacteria</taxon>
        <taxon>Pseudomonadati</taxon>
        <taxon>Pseudomonadota</taxon>
        <taxon>Alphaproteobacteria</taxon>
        <taxon>Hyphomicrobiales</taxon>
        <taxon>Rhizobiaceae</taxon>
        <taxon>Rhizobium/Agrobacterium group</taxon>
        <taxon>Rhizobium</taxon>
    </lineage>
</organism>
<dbReference type="Gene3D" id="1.10.155.10">
    <property type="entry name" value="Chemotaxis receptor methyltransferase CheR, N-terminal domain"/>
    <property type="match status" value="1"/>
</dbReference>
<keyword evidence="19" id="KW-0378">Hydrolase</keyword>
<keyword evidence="16" id="KW-0067">ATP-binding</keyword>
<dbReference type="Proteomes" id="UP000254939">
    <property type="component" value="Unassembled WGS sequence"/>
</dbReference>
<evidence type="ECO:0000256" key="12">
    <source>
        <dbReference type="ARBA" id="ARBA00022679"/>
    </source>
</evidence>
<dbReference type="EC" id="2.7.13.3" evidence="3"/>
<evidence type="ECO:0000256" key="15">
    <source>
        <dbReference type="ARBA" id="ARBA00022777"/>
    </source>
</evidence>
<dbReference type="Pfam" id="PF13596">
    <property type="entry name" value="PAS_10"/>
    <property type="match status" value="1"/>
</dbReference>
<dbReference type="InterPro" id="IPR000673">
    <property type="entry name" value="Sig_transdc_resp-reg_Me-estase"/>
</dbReference>
<keyword evidence="14" id="KW-0547">Nucleotide-binding</keyword>
<keyword evidence="18" id="KW-0675">Receptor</keyword>
<dbReference type="GO" id="GO:0008984">
    <property type="term" value="F:protein-glutamate methylesterase activity"/>
    <property type="evidence" value="ECO:0007669"/>
    <property type="project" value="InterPro"/>
</dbReference>
<dbReference type="Pfam" id="PF01339">
    <property type="entry name" value="CheB_methylest"/>
    <property type="match status" value="1"/>
</dbReference>
<dbReference type="GO" id="GO:0005524">
    <property type="term" value="F:ATP binding"/>
    <property type="evidence" value="ECO:0007669"/>
    <property type="project" value="UniProtKB-KW"/>
</dbReference>
<keyword evidence="20" id="KW-0175">Coiled coil</keyword>
<dbReference type="PROSITE" id="PS50123">
    <property type="entry name" value="CHER"/>
    <property type="match status" value="1"/>
</dbReference>
<feature type="active site" evidence="19">
    <location>
        <position position="51"/>
    </location>
</feature>
<evidence type="ECO:0000256" key="6">
    <source>
        <dbReference type="ARBA" id="ARBA00022543"/>
    </source>
</evidence>
<dbReference type="EC" id="2.1.1.80" evidence="4"/>
<dbReference type="Pfam" id="PF08447">
    <property type="entry name" value="PAS_3"/>
    <property type="match status" value="2"/>
</dbReference>
<keyword evidence="17" id="KW-0157">Chromophore</keyword>
<evidence type="ECO:0000256" key="5">
    <source>
        <dbReference type="ARBA" id="ARBA00021740"/>
    </source>
</evidence>
<dbReference type="SUPFAM" id="SSF47757">
    <property type="entry name" value="Chemotaxis receptor methyltransferase CheR, N-terminal domain"/>
    <property type="match status" value="1"/>
</dbReference>
<evidence type="ECO:0000256" key="3">
    <source>
        <dbReference type="ARBA" id="ARBA00012438"/>
    </source>
</evidence>
<dbReference type="PROSITE" id="PS50122">
    <property type="entry name" value="CHEB"/>
    <property type="match status" value="1"/>
</dbReference>
<evidence type="ECO:0000256" key="10">
    <source>
        <dbReference type="ARBA" id="ARBA00022630"/>
    </source>
</evidence>
<keyword evidence="9" id="KW-0716">Sensory transduction</keyword>
<dbReference type="Gene3D" id="3.30.450.20">
    <property type="entry name" value="PAS domain"/>
    <property type="match status" value="3"/>
</dbReference>
<dbReference type="NCBIfam" id="TIGR00229">
    <property type="entry name" value="sensory_box"/>
    <property type="match status" value="2"/>
</dbReference>